<dbReference type="EMBL" id="CP133548">
    <property type="protein sequence ID" value="WMS86718.1"/>
    <property type="molecule type" value="Genomic_DNA"/>
</dbReference>
<dbReference type="Gene3D" id="2.40.10.220">
    <property type="entry name" value="predicted glycosyltransferase like domains"/>
    <property type="match status" value="1"/>
</dbReference>
<feature type="domain" description="PilZ" evidence="1">
    <location>
        <begin position="3"/>
        <end position="101"/>
    </location>
</feature>
<evidence type="ECO:0000313" key="2">
    <source>
        <dbReference type="EMBL" id="WMS86718.1"/>
    </source>
</evidence>
<reference evidence="2 3" key="1">
    <citation type="submission" date="2023-08" db="EMBL/GenBank/DDBJ databases">
        <title>Pleionea litopenaei sp. nov., isolated from stomach of juvenile Litopenaeus vannamei.</title>
        <authorList>
            <person name="Rho A.M."/>
            <person name="Hwang C.Y."/>
        </authorList>
    </citation>
    <scope>NUCLEOTIDE SEQUENCE [LARGE SCALE GENOMIC DNA]</scope>
    <source>
        <strain evidence="2 3">HL-JVS1</strain>
    </source>
</reference>
<protein>
    <submittedName>
        <fullName evidence="2">PilZ domain-containing protein</fullName>
    </submittedName>
</protein>
<name>A0AA51RS91_9GAMM</name>
<accession>A0AA51RS91</accession>
<sequence length="113" mass="13086">MEERRQHERIARSHRVTFQWSYTDEQGILNSIECKTLDVSRQGLRITSDQVLPVGLDIHLCIESDEGQLWLLFAKVQWSESKDGSCETGFSISDLSTEDFERWAKHTRAQLSS</sequence>
<dbReference type="Proteomes" id="UP001239782">
    <property type="component" value="Chromosome"/>
</dbReference>
<proteinExistence type="predicted"/>
<evidence type="ECO:0000259" key="1">
    <source>
        <dbReference type="Pfam" id="PF07238"/>
    </source>
</evidence>
<dbReference type="Pfam" id="PF07238">
    <property type="entry name" value="PilZ"/>
    <property type="match status" value="1"/>
</dbReference>
<dbReference type="InterPro" id="IPR009875">
    <property type="entry name" value="PilZ_domain"/>
</dbReference>
<evidence type="ECO:0000313" key="3">
    <source>
        <dbReference type="Proteomes" id="UP001239782"/>
    </source>
</evidence>
<dbReference type="GO" id="GO:0035438">
    <property type="term" value="F:cyclic-di-GMP binding"/>
    <property type="evidence" value="ECO:0007669"/>
    <property type="project" value="InterPro"/>
</dbReference>
<gene>
    <name evidence="2" type="ORF">Q9312_15970</name>
</gene>
<dbReference type="RefSeq" id="WP_309201863.1">
    <property type="nucleotide sequence ID" value="NZ_CP133548.1"/>
</dbReference>
<organism evidence="2 3">
    <name type="scientific">Pleionea litopenaei</name>
    <dbReference type="NCBI Taxonomy" id="3070815"/>
    <lineage>
        <taxon>Bacteria</taxon>
        <taxon>Pseudomonadati</taxon>
        <taxon>Pseudomonadota</taxon>
        <taxon>Gammaproteobacteria</taxon>
        <taxon>Oceanospirillales</taxon>
        <taxon>Pleioneaceae</taxon>
        <taxon>Pleionea</taxon>
    </lineage>
</organism>
<dbReference type="AlphaFoldDB" id="A0AA51RS91"/>
<dbReference type="SUPFAM" id="SSF141371">
    <property type="entry name" value="PilZ domain-like"/>
    <property type="match status" value="1"/>
</dbReference>
<keyword evidence="3" id="KW-1185">Reference proteome</keyword>
<dbReference type="KEGG" id="plei:Q9312_15970"/>